<protein>
    <submittedName>
        <fullName evidence="2">Uncharacterized protein</fullName>
    </submittedName>
</protein>
<proteinExistence type="predicted"/>
<evidence type="ECO:0000313" key="3">
    <source>
        <dbReference type="Proteomes" id="UP001374584"/>
    </source>
</evidence>
<evidence type="ECO:0000256" key="1">
    <source>
        <dbReference type="ARBA" id="ARBA00004328"/>
    </source>
</evidence>
<dbReference type="AlphaFoldDB" id="A0AAN9RMM3"/>
<comment type="subcellular location">
    <subcellularLocation>
        <location evidence="1">Virion</location>
    </subcellularLocation>
</comment>
<name>A0AAN9RMM3_PHACN</name>
<keyword evidence="3" id="KW-1185">Reference proteome</keyword>
<sequence>MPPEAVNMDDIEYERFPDRRPVTGRLHASMPALSNVAEEAQNYCCIAASLLRLFTKREDNYVMAFNHIIAGYTRLFKVPMIIAPPQPSTESNQRILEIAQLHNFRS</sequence>
<comment type="caution">
    <text evidence="2">The sequence shown here is derived from an EMBL/GenBank/DDBJ whole genome shotgun (WGS) entry which is preliminary data.</text>
</comment>
<dbReference type="InterPro" id="IPR004902">
    <property type="entry name" value="Rhabdo_ncap_2"/>
</dbReference>
<accession>A0AAN9RMM3</accession>
<reference evidence="2 3" key="1">
    <citation type="submission" date="2024-01" db="EMBL/GenBank/DDBJ databases">
        <title>The genomes of 5 underutilized Papilionoideae crops provide insights into root nodulation and disease resistanc.</title>
        <authorList>
            <person name="Jiang F."/>
        </authorList>
    </citation>
    <scope>NUCLEOTIDE SEQUENCE [LARGE SCALE GENOMIC DNA]</scope>
    <source>
        <strain evidence="2">JINMINGXINNONG_FW02</strain>
        <tissue evidence="2">Leaves</tissue>
    </source>
</reference>
<dbReference type="Proteomes" id="UP001374584">
    <property type="component" value="Unassembled WGS sequence"/>
</dbReference>
<dbReference type="EMBL" id="JAYMYR010000002">
    <property type="protein sequence ID" value="KAK7376697.1"/>
    <property type="molecule type" value="Genomic_DNA"/>
</dbReference>
<organism evidence="2 3">
    <name type="scientific">Phaseolus coccineus</name>
    <name type="common">Scarlet runner bean</name>
    <name type="synonym">Phaseolus multiflorus</name>
    <dbReference type="NCBI Taxonomy" id="3886"/>
    <lineage>
        <taxon>Eukaryota</taxon>
        <taxon>Viridiplantae</taxon>
        <taxon>Streptophyta</taxon>
        <taxon>Embryophyta</taxon>
        <taxon>Tracheophyta</taxon>
        <taxon>Spermatophyta</taxon>
        <taxon>Magnoliopsida</taxon>
        <taxon>eudicotyledons</taxon>
        <taxon>Gunneridae</taxon>
        <taxon>Pentapetalae</taxon>
        <taxon>rosids</taxon>
        <taxon>fabids</taxon>
        <taxon>Fabales</taxon>
        <taxon>Fabaceae</taxon>
        <taxon>Papilionoideae</taxon>
        <taxon>50 kb inversion clade</taxon>
        <taxon>NPAAA clade</taxon>
        <taxon>indigoferoid/millettioid clade</taxon>
        <taxon>Phaseoleae</taxon>
        <taxon>Phaseolus</taxon>
    </lineage>
</organism>
<evidence type="ECO:0000313" key="2">
    <source>
        <dbReference type="EMBL" id="KAK7376697.1"/>
    </source>
</evidence>
<gene>
    <name evidence="2" type="ORF">VNO80_02111</name>
</gene>
<dbReference type="Pfam" id="PF03216">
    <property type="entry name" value="Rhabdo_ncap_2"/>
    <property type="match status" value="1"/>
</dbReference>